<dbReference type="AlphaFoldDB" id="A0A5N6VXX9"/>
<sequence length="50" mass="5736">MKKYEKATGTEQWICNRAVPPACYPPPISTETIDKIKKLDDDIVVEELQE</sequence>
<protein>
    <submittedName>
        <fullName evidence="1">Uncharacterized protein</fullName>
    </submittedName>
</protein>
<accession>A0A5N6VXX9</accession>
<proteinExistence type="predicted"/>
<evidence type="ECO:0000313" key="1">
    <source>
        <dbReference type="EMBL" id="KAE8312529.1"/>
    </source>
</evidence>
<dbReference type="Proteomes" id="UP000325433">
    <property type="component" value="Unassembled WGS sequence"/>
</dbReference>
<organism evidence="1 2">
    <name type="scientific">Aspergillus transmontanensis</name>
    <dbReference type="NCBI Taxonomy" id="1034304"/>
    <lineage>
        <taxon>Eukaryota</taxon>
        <taxon>Fungi</taxon>
        <taxon>Dikarya</taxon>
        <taxon>Ascomycota</taxon>
        <taxon>Pezizomycotina</taxon>
        <taxon>Eurotiomycetes</taxon>
        <taxon>Eurotiomycetidae</taxon>
        <taxon>Eurotiales</taxon>
        <taxon>Aspergillaceae</taxon>
        <taxon>Aspergillus</taxon>
        <taxon>Aspergillus subgen. Circumdati</taxon>
    </lineage>
</organism>
<evidence type="ECO:0000313" key="2">
    <source>
        <dbReference type="Proteomes" id="UP000325433"/>
    </source>
</evidence>
<gene>
    <name evidence="1" type="ORF">BDV41DRAFT_577717</name>
</gene>
<keyword evidence="2" id="KW-1185">Reference proteome</keyword>
<name>A0A5N6VXX9_9EURO</name>
<dbReference type="EMBL" id="ML738333">
    <property type="protein sequence ID" value="KAE8312529.1"/>
    <property type="molecule type" value="Genomic_DNA"/>
</dbReference>
<reference evidence="2" key="1">
    <citation type="submission" date="2019-04" db="EMBL/GenBank/DDBJ databases">
        <title>Friends and foes A comparative genomics studyof 23 Aspergillus species from section Flavi.</title>
        <authorList>
            <consortium name="DOE Joint Genome Institute"/>
            <person name="Kjaerbolling I."/>
            <person name="Vesth T."/>
            <person name="Frisvad J.C."/>
            <person name="Nybo J.L."/>
            <person name="Theobald S."/>
            <person name="Kildgaard S."/>
            <person name="Isbrandt T."/>
            <person name="Kuo A."/>
            <person name="Sato A."/>
            <person name="Lyhne E.K."/>
            <person name="Kogle M.E."/>
            <person name="Wiebenga A."/>
            <person name="Kun R.S."/>
            <person name="Lubbers R.J."/>
            <person name="Makela M.R."/>
            <person name="Barry K."/>
            <person name="Chovatia M."/>
            <person name="Clum A."/>
            <person name="Daum C."/>
            <person name="Haridas S."/>
            <person name="He G."/>
            <person name="LaButti K."/>
            <person name="Lipzen A."/>
            <person name="Mondo S."/>
            <person name="Riley R."/>
            <person name="Salamov A."/>
            <person name="Simmons B.A."/>
            <person name="Magnuson J.K."/>
            <person name="Henrissat B."/>
            <person name="Mortensen U.H."/>
            <person name="Larsen T.O."/>
            <person name="Devries R.P."/>
            <person name="Grigoriev I.V."/>
            <person name="Machida M."/>
            <person name="Baker S.E."/>
            <person name="Andersen M.R."/>
        </authorList>
    </citation>
    <scope>NUCLEOTIDE SEQUENCE [LARGE SCALE GENOMIC DNA]</scope>
    <source>
        <strain evidence="2">CBS 130015</strain>
    </source>
</reference>